<comment type="caution">
    <text evidence="9">The sequence shown here is derived from an EMBL/GenBank/DDBJ whole genome shotgun (WGS) entry which is preliminary data.</text>
</comment>
<name>A0AAV9I6I8_9RHOD</name>
<keyword evidence="4" id="KW-0805">Transcription regulation</keyword>
<proteinExistence type="inferred from homology"/>
<dbReference type="InterPro" id="IPR037813">
    <property type="entry name" value="TAF2"/>
</dbReference>
<comment type="subcellular location">
    <subcellularLocation>
        <location evidence="1">Nucleus</location>
    </subcellularLocation>
</comment>
<dbReference type="GO" id="GO:0003682">
    <property type="term" value="F:chromatin binding"/>
    <property type="evidence" value="ECO:0007669"/>
    <property type="project" value="TreeGrafter"/>
</dbReference>
<dbReference type="Proteomes" id="UP001300502">
    <property type="component" value="Unassembled WGS sequence"/>
</dbReference>
<feature type="compositionally biased region" description="Polar residues" evidence="7">
    <location>
        <begin position="593"/>
        <end position="607"/>
    </location>
</feature>
<dbReference type="Gene3D" id="1.10.390.10">
    <property type="entry name" value="Neutral Protease Domain 2"/>
    <property type="match status" value="1"/>
</dbReference>
<keyword evidence="5" id="KW-0804">Transcription</keyword>
<dbReference type="SUPFAM" id="SSF48371">
    <property type="entry name" value="ARM repeat"/>
    <property type="match status" value="1"/>
</dbReference>
<dbReference type="SUPFAM" id="SSF63737">
    <property type="entry name" value="Leukotriene A4 hydrolase N-terminal domain"/>
    <property type="match status" value="1"/>
</dbReference>
<sequence>MDMEQNERVSYPLKVAHEEVFVSVDLPAQILYCSAKLTVDVSVENKEYLELDFAVENIESCQVNDIQVPFELASSVSVKEPVSSQIESKSFQVQQIEEELNLPLKTYLRIFLPSELTQQLASSTDDTLKEVCSCTITIRYRICGSNTCVLFRQYGSHSYVYIDAFFHGAYHWIPCVDNLYSRNTFRLVITVATDLFAVASGDVEDTILSEDETSVCYYYRIGKTFPSNISFIVGPFKVLPDPVYPVSITYFALPGYTKWLANTTRFLSKLVPILESIFPQIGFRFSSFKIVFLGQGDGRDGQGQSYAGGLCLVPGDWLYGEDIIDQVFYTRPKLVNLLCSLYVGDNGLLSPSYAQEVWLIHGLQQFLGMHLLKDLFGNNWCKTRYLELAQSLYHSLDNGGDCLVNENDNLRCPKLYKKNAKIRSLLIIYMISKRLNTQSILSATEKMILAHEGSDTEYPPPRANEEEKTDLVSVFVSTLSPRNANALTEFISRWTRSCDILKLRCGYRYDSKKKFVELAVKQSIITWRSQDGKRIEQELDNDPTKIVKGSLTVQVMEMEGAHDHLLEMDSDILLVELPTSTRRMKQHHRSNKSSKGALNKSSPSETDLNGGGGDNSSVLIEKDPVLWVRIDPDQEWILKVVEFRRSERDSISCLRNCRDIWGQLEALETLMSRTKGRVSVTSIHCLEQILIDSRYYFQVRGECARCLAKCYTTNDRWSGLQVLLKFLRNKYLDERGTVLPNCFDDISEYFVKCAVIQAIAQAIHPISFPVYGYDSKFSLNLASFQLSSIQSSLPHDVLQLLLSLLEQNDIAYPPRFDDCFYLHTLIMSCAICALYAKDEMIRHRVYKQLFRYLKREEIIPSYHHVITGASLKGLTILQLGGFLKIPNNWDPVLGSDIEGEGGLISNEREANEWEKALAKCFRSCNLFLIRVALECLFHLYQGHIEFLEWLLEAWIENSLERYERTRKSALCLLQKQIALRANLRSRLRKYDEQSISFCLHWFRWIVKENNCSLRQRGLKIAKHIWGSYIPLCLLTNEEYERERNERKMTHKERKEINYRTQGRKLVILTSREQPGTLAAQTSQQGLSQKETENVSQQESTGVKSEQATTSTLGTNWHILTEIMEKIEEACHLDAEDERYLRTFLEEGCKGFHEGAVKVSLTLFGLRILSSRCQRNRNGVEFQTPTELENISLEHFHSPPDHQK</sequence>
<dbReference type="PANTHER" id="PTHR15137:SF9">
    <property type="entry name" value="TRANSCRIPTION INITIATION FACTOR TFIID SUBUNIT 2"/>
    <property type="match status" value="1"/>
</dbReference>
<dbReference type="GO" id="GO:0016251">
    <property type="term" value="F:RNA polymerase II general transcription initiation factor activity"/>
    <property type="evidence" value="ECO:0007669"/>
    <property type="project" value="TreeGrafter"/>
</dbReference>
<dbReference type="EMBL" id="JANCYU010000006">
    <property type="protein sequence ID" value="KAK4522615.1"/>
    <property type="molecule type" value="Genomic_DNA"/>
</dbReference>
<dbReference type="GO" id="GO:0006367">
    <property type="term" value="P:transcription initiation at RNA polymerase II promoter"/>
    <property type="evidence" value="ECO:0007669"/>
    <property type="project" value="TreeGrafter"/>
</dbReference>
<feature type="region of interest" description="Disordered" evidence="7">
    <location>
        <begin position="581"/>
        <end position="615"/>
    </location>
</feature>
<evidence type="ECO:0000256" key="4">
    <source>
        <dbReference type="ARBA" id="ARBA00023015"/>
    </source>
</evidence>
<evidence type="ECO:0000256" key="2">
    <source>
        <dbReference type="ARBA" id="ARBA00010937"/>
    </source>
</evidence>
<dbReference type="InterPro" id="IPR057345">
    <property type="entry name" value="Ig-like_TAF2"/>
</dbReference>
<organism evidence="9 10">
    <name type="scientific">Galdieria yellowstonensis</name>
    <dbReference type="NCBI Taxonomy" id="3028027"/>
    <lineage>
        <taxon>Eukaryota</taxon>
        <taxon>Rhodophyta</taxon>
        <taxon>Bangiophyceae</taxon>
        <taxon>Galdieriales</taxon>
        <taxon>Galdieriaceae</taxon>
        <taxon>Galdieria</taxon>
    </lineage>
</organism>
<evidence type="ECO:0000313" key="10">
    <source>
        <dbReference type="Proteomes" id="UP001300502"/>
    </source>
</evidence>
<dbReference type="GO" id="GO:0000976">
    <property type="term" value="F:transcription cis-regulatory region binding"/>
    <property type="evidence" value="ECO:0007669"/>
    <property type="project" value="TreeGrafter"/>
</dbReference>
<dbReference type="InterPro" id="IPR042097">
    <property type="entry name" value="Aminopeptidase_N-like_N_sf"/>
</dbReference>
<keyword evidence="6" id="KW-0539">Nucleus</keyword>
<protein>
    <recommendedName>
        <fullName evidence="3">Transcription initiation factor TFIID subunit 2</fullName>
    </recommendedName>
</protein>
<dbReference type="GO" id="GO:0005669">
    <property type="term" value="C:transcription factor TFIID complex"/>
    <property type="evidence" value="ECO:0007669"/>
    <property type="project" value="InterPro"/>
</dbReference>
<feature type="region of interest" description="Disordered" evidence="7">
    <location>
        <begin position="1076"/>
        <end position="1108"/>
    </location>
</feature>
<feature type="compositionally biased region" description="Basic residues" evidence="7">
    <location>
        <begin position="582"/>
        <end position="592"/>
    </location>
</feature>
<evidence type="ECO:0000256" key="6">
    <source>
        <dbReference type="ARBA" id="ARBA00023242"/>
    </source>
</evidence>
<dbReference type="Gene3D" id="2.60.40.1730">
    <property type="entry name" value="tricorn interacting facor f3 domain"/>
    <property type="match status" value="1"/>
</dbReference>
<evidence type="ECO:0000256" key="1">
    <source>
        <dbReference type="ARBA" id="ARBA00004123"/>
    </source>
</evidence>
<feature type="domain" description="Transcription initiation factor TFIID subunit 2 Ig-like" evidence="8">
    <location>
        <begin position="502"/>
        <end position="640"/>
    </location>
</feature>
<evidence type="ECO:0000256" key="3">
    <source>
        <dbReference type="ARBA" id="ARBA00017363"/>
    </source>
</evidence>
<dbReference type="InterPro" id="IPR016024">
    <property type="entry name" value="ARM-type_fold"/>
</dbReference>
<evidence type="ECO:0000256" key="5">
    <source>
        <dbReference type="ARBA" id="ARBA00023163"/>
    </source>
</evidence>
<dbReference type="PANTHER" id="PTHR15137">
    <property type="entry name" value="TRANSCRIPTION INITIATION FACTOR TFIID"/>
    <property type="match status" value="1"/>
</dbReference>
<keyword evidence="10" id="KW-1185">Reference proteome</keyword>
<reference evidence="9 10" key="1">
    <citation type="submission" date="2022-07" db="EMBL/GenBank/DDBJ databases">
        <title>Genome-wide signatures of adaptation to extreme environments.</title>
        <authorList>
            <person name="Cho C.H."/>
            <person name="Yoon H.S."/>
        </authorList>
    </citation>
    <scope>NUCLEOTIDE SEQUENCE [LARGE SCALE GENOMIC DNA]</scope>
    <source>
        <strain evidence="9 10">108.79 E11</strain>
    </source>
</reference>
<evidence type="ECO:0000313" key="9">
    <source>
        <dbReference type="EMBL" id="KAK4522615.1"/>
    </source>
</evidence>
<dbReference type="InterPro" id="IPR027268">
    <property type="entry name" value="Peptidase_M4/M1_CTD_sf"/>
</dbReference>
<dbReference type="AlphaFoldDB" id="A0AAV9I6I8"/>
<evidence type="ECO:0000256" key="7">
    <source>
        <dbReference type="SAM" id="MobiDB-lite"/>
    </source>
</evidence>
<evidence type="ECO:0000259" key="8">
    <source>
        <dbReference type="Pfam" id="PF25316"/>
    </source>
</evidence>
<accession>A0AAV9I6I8</accession>
<gene>
    <name evidence="9" type="ORF">GAYE_PCTG10G0505</name>
</gene>
<comment type="similarity">
    <text evidence="2">Belongs to the TAF2 family.</text>
</comment>
<dbReference type="Pfam" id="PF25316">
    <property type="entry name" value="TAF2_3rd"/>
    <property type="match status" value="1"/>
</dbReference>